<reference evidence="3" key="1">
    <citation type="submission" date="2022-06" db="EMBL/GenBank/DDBJ databases">
        <authorList>
            <person name="Berger JAMES D."/>
            <person name="Berger JAMES D."/>
        </authorList>
    </citation>
    <scope>NUCLEOTIDE SEQUENCE [LARGE SCALE GENOMIC DNA]</scope>
</reference>
<evidence type="ECO:0000313" key="3">
    <source>
        <dbReference type="Proteomes" id="UP000050795"/>
    </source>
</evidence>
<feature type="region of interest" description="Disordered" evidence="2">
    <location>
        <begin position="1"/>
        <end position="23"/>
    </location>
</feature>
<dbReference type="PANTHER" id="PTHR16121">
    <property type="entry name" value="CAP-SPECIFIC MRNA (NUCLEOSIDE-2'-O-)-METHYLTRANSFERASE 1-RELATED"/>
    <property type="match status" value="1"/>
</dbReference>
<keyword evidence="1" id="KW-0506">mRNA capping</keyword>
<keyword evidence="1" id="KW-0949">S-adenosyl-L-methionine</keyword>
<keyword evidence="1" id="KW-0539">Nucleus</keyword>
<keyword evidence="1" id="KW-0489">Methyltransferase</keyword>
<keyword evidence="1" id="KW-0507">mRNA processing</keyword>
<protein>
    <recommendedName>
        <fullName evidence="1">Cap-specific mRNA (nucleoside-2'-O-)-methyltransferase 1</fullName>
        <ecNumber evidence="1">2.1.1.57</ecNumber>
    </recommendedName>
    <alternativeName>
        <fullName evidence="1">Cap1 2'O-ribose methyltransferase 1</fullName>
    </alternativeName>
</protein>
<sequence length="211" mass="24098">MNKSIWPKRRNDHNTSEEQDKAKSAVYRSPYPDLVWHQGCDQATDNMDFIATWSTDHQINIMSRLKSLIIWPDNTDALGPRIEVMNNQAKFCLAHLVQEVFNYKNHLDNYPAKMTGKSHHLSNPYEDIGSGIFMNRAAMVMANIDSLLDGMFTKAAADDDILYFADICAGPGGFSEYILWRRCNSSLNVSSNCRSWSKLTKSQHYLLKDLV</sequence>
<dbReference type="PANTHER" id="PTHR16121:SF0">
    <property type="entry name" value="CAP-SPECIFIC MRNA (NUCLEOSIDE-2'-O-)-METHYLTRANSFERASE 1"/>
    <property type="match status" value="1"/>
</dbReference>
<comment type="catalytic activity">
    <reaction evidence="1">
        <text>a 5'-end (N(7)-methyl 5'-triphosphoguanosine)-ribonucleoside in mRNA + S-adenosyl-L-methionine = a 5'-end (N(7)-methyl 5'-triphosphoguanosine)-(2'-O-methyl-ribonucleoside) in mRNA + S-adenosyl-L-homocysteine + H(+)</text>
        <dbReference type="Rhea" id="RHEA:67020"/>
        <dbReference type="Rhea" id="RHEA-COMP:17167"/>
        <dbReference type="Rhea" id="RHEA-COMP:17168"/>
        <dbReference type="ChEBI" id="CHEBI:15378"/>
        <dbReference type="ChEBI" id="CHEBI:57856"/>
        <dbReference type="ChEBI" id="CHEBI:59789"/>
        <dbReference type="ChEBI" id="CHEBI:156461"/>
        <dbReference type="ChEBI" id="CHEBI:167609"/>
        <dbReference type="EC" id="2.1.1.57"/>
    </reaction>
</comment>
<dbReference type="Proteomes" id="UP000050795">
    <property type="component" value="Unassembled WGS sequence"/>
</dbReference>
<comment type="subcellular location">
    <subcellularLocation>
        <location evidence="1">Nucleus</location>
    </subcellularLocation>
</comment>
<organism evidence="3 4">
    <name type="scientific">Trichobilharzia regenti</name>
    <name type="common">Nasal bird schistosome</name>
    <dbReference type="NCBI Taxonomy" id="157069"/>
    <lineage>
        <taxon>Eukaryota</taxon>
        <taxon>Metazoa</taxon>
        <taxon>Spiralia</taxon>
        <taxon>Lophotrochozoa</taxon>
        <taxon>Platyhelminthes</taxon>
        <taxon>Trematoda</taxon>
        <taxon>Digenea</taxon>
        <taxon>Strigeidida</taxon>
        <taxon>Schistosomatoidea</taxon>
        <taxon>Schistosomatidae</taxon>
        <taxon>Trichobilharzia</taxon>
    </lineage>
</organism>
<dbReference type="GO" id="GO:0003676">
    <property type="term" value="F:nucleic acid binding"/>
    <property type="evidence" value="ECO:0007669"/>
    <property type="project" value="UniProtKB-UniRule"/>
</dbReference>
<dbReference type="GO" id="GO:0005634">
    <property type="term" value="C:nucleus"/>
    <property type="evidence" value="ECO:0007669"/>
    <property type="project" value="UniProtKB-SubCell"/>
</dbReference>
<accession>A0AA85KH79</accession>
<reference evidence="4" key="2">
    <citation type="submission" date="2023-11" db="UniProtKB">
        <authorList>
            <consortium name="WormBaseParasite"/>
        </authorList>
    </citation>
    <scope>IDENTIFICATION</scope>
</reference>
<dbReference type="GO" id="GO:0004483">
    <property type="term" value="F:methyltransferase cap1 activity"/>
    <property type="evidence" value="ECO:0007669"/>
    <property type="project" value="UniProtKB-UniRule"/>
</dbReference>
<proteinExistence type="predicted"/>
<comment type="function">
    <text evidence="1">S-adenosyl-L-methionine-dependent methyltransferase that mediates RNA cap1 2'-O-ribose methylation to the 5'-cap structure of RNAs. Methylates the ribose of the first nucleotide of a m(7)GpppG-capped mRNA to produce m(7)GpppNmp (cap1).</text>
</comment>
<name>A0AA85KH79_TRIRE</name>
<keyword evidence="1" id="KW-0808">Transferase</keyword>
<dbReference type="Gene3D" id="3.40.50.12760">
    <property type="match status" value="1"/>
</dbReference>
<dbReference type="GO" id="GO:0006370">
    <property type="term" value="P:7-methylguanosine mRNA capping"/>
    <property type="evidence" value="ECO:0007669"/>
    <property type="project" value="UniProtKB-UniRule"/>
</dbReference>
<evidence type="ECO:0000313" key="4">
    <source>
        <dbReference type="WBParaSite" id="TREG1_82650.1"/>
    </source>
</evidence>
<dbReference type="InterPro" id="IPR050851">
    <property type="entry name" value="mRNA_Cap_2O-Ribose_MeTrfase"/>
</dbReference>
<evidence type="ECO:0000256" key="2">
    <source>
        <dbReference type="SAM" id="MobiDB-lite"/>
    </source>
</evidence>
<dbReference type="AlphaFoldDB" id="A0AA85KH79"/>
<evidence type="ECO:0000256" key="1">
    <source>
        <dbReference type="RuleBase" id="RU368012"/>
    </source>
</evidence>
<feature type="compositionally biased region" description="Basic and acidic residues" evidence="2">
    <location>
        <begin position="12"/>
        <end position="23"/>
    </location>
</feature>
<dbReference type="WBParaSite" id="TREG1_82650.1">
    <property type="protein sequence ID" value="TREG1_82650.1"/>
    <property type="gene ID" value="TREG1_82650"/>
</dbReference>
<dbReference type="GO" id="GO:0005737">
    <property type="term" value="C:cytoplasm"/>
    <property type="evidence" value="ECO:0007669"/>
    <property type="project" value="TreeGrafter"/>
</dbReference>
<dbReference type="GO" id="GO:0032259">
    <property type="term" value="P:methylation"/>
    <property type="evidence" value="ECO:0007669"/>
    <property type="project" value="UniProtKB-KW"/>
</dbReference>
<dbReference type="EC" id="2.1.1.57" evidence="1"/>
<dbReference type="GO" id="GO:0016556">
    <property type="term" value="P:mRNA modification"/>
    <property type="evidence" value="ECO:0007669"/>
    <property type="project" value="UniProtKB-UniRule"/>
</dbReference>
<feature type="compositionally biased region" description="Basic residues" evidence="2">
    <location>
        <begin position="1"/>
        <end position="11"/>
    </location>
</feature>
<keyword evidence="3" id="KW-1185">Reference proteome</keyword>